<evidence type="ECO:0000256" key="3">
    <source>
        <dbReference type="ARBA" id="ARBA00022448"/>
    </source>
</evidence>
<dbReference type="FunFam" id="1.20.1740.10:FF:000004">
    <property type="entry name" value="Sodium:alanine symporter family protein"/>
    <property type="match status" value="1"/>
</dbReference>
<comment type="similarity">
    <text evidence="2 9">Belongs to the alanine or glycine:cation symporter (AGCS) (TC 2.A.25) family.</text>
</comment>
<evidence type="ECO:0000313" key="10">
    <source>
        <dbReference type="EMBL" id="NDL56011.1"/>
    </source>
</evidence>
<evidence type="ECO:0000256" key="6">
    <source>
        <dbReference type="ARBA" id="ARBA00022847"/>
    </source>
</evidence>
<dbReference type="PRINTS" id="PR00175">
    <property type="entry name" value="NAALASMPORT"/>
</dbReference>
<gene>
    <name evidence="10" type="ORF">F7O44_02880</name>
</gene>
<dbReference type="AlphaFoldDB" id="A0A7K3LY94"/>
<dbReference type="GO" id="GO:0005886">
    <property type="term" value="C:plasma membrane"/>
    <property type="evidence" value="ECO:0007669"/>
    <property type="project" value="UniProtKB-SubCell"/>
</dbReference>
<sequence>MDTFEDIIGDIGSFVWGGLNIPIVEFGLLVPLLLGTGLFLTILLRGVQFTKLFHALWLALIKRKETGDVKGDISHYQALTVALAATVGVGNIAGVGSAIAIGGAGALFWMWVTGLLGMATKYAEAFLGVKYRRVDAAGEQSGGPMFYISEGLREKYGEGRMATFGKVLAILFAVFGAVAAFGIGNGVQSGQVASALNNEWNIPTWATGLVLMFVAAVVILGGIKAIGKFTAAFVPFMAIFYVLGATVILVLNVGDLPDAIATIFEGAFTGEAAAGGFVGAGILLVLRQGVARGIFSNESGLGTGGIAAAAAKTTHEVRQSLVSMTQTFLDTLVVVSFTGLVIVTTGMYTEVDAAGDQLRDAVLTAEAFREGLPGDWGGTLVTLGVAFFAFSTLLGWAYYGERCMDRLFGRAAVLPYRLVFCGFIFVGAVASLDLIWDIADILNGLMALPNLVGLILLAFTVRKGSFDFFSRPEWKMYTVKPE</sequence>
<feature type="transmembrane region" description="Helical" evidence="9">
    <location>
        <begin position="23"/>
        <end position="44"/>
    </location>
</feature>
<feature type="transmembrane region" description="Helical" evidence="9">
    <location>
        <begin position="163"/>
        <end position="184"/>
    </location>
</feature>
<dbReference type="NCBIfam" id="TIGR00835">
    <property type="entry name" value="agcS"/>
    <property type="match status" value="1"/>
</dbReference>
<evidence type="ECO:0000256" key="7">
    <source>
        <dbReference type="ARBA" id="ARBA00022989"/>
    </source>
</evidence>
<dbReference type="Pfam" id="PF01235">
    <property type="entry name" value="Na_Ala_symp"/>
    <property type="match status" value="1"/>
</dbReference>
<keyword evidence="8 9" id="KW-0472">Membrane</keyword>
<organism evidence="10 11">
    <name type="scientific">Phytoactinopolyspora mesophila</name>
    <dbReference type="NCBI Taxonomy" id="2650750"/>
    <lineage>
        <taxon>Bacteria</taxon>
        <taxon>Bacillati</taxon>
        <taxon>Actinomycetota</taxon>
        <taxon>Actinomycetes</taxon>
        <taxon>Jiangellales</taxon>
        <taxon>Jiangellaceae</taxon>
        <taxon>Phytoactinopolyspora</taxon>
    </lineage>
</organism>
<keyword evidence="4 9" id="KW-1003">Cell membrane</keyword>
<evidence type="ECO:0000256" key="4">
    <source>
        <dbReference type="ARBA" id="ARBA00022475"/>
    </source>
</evidence>
<reference evidence="10 11" key="1">
    <citation type="submission" date="2019-11" db="EMBL/GenBank/DDBJ databases">
        <authorList>
            <person name="Li X.-J."/>
            <person name="Feng X.-M."/>
        </authorList>
    </citation>
    <scope>NUCLEOTIDE SEQUENCE [LARGE SCALE GENOMIC DNA]</scope>
    <source>
        <strain evidence="10 11">XMNu-373</strain>
    </source>
</reference>
<dbReference type="Gene3D" id="1.20.1740.10">
    <property type="entry name" value="Amino acid/polyamine transporter I"/>
    <property type="match status" value="1"/>
</dbReference>
<feature type="transmembrane region" description="Helical" evidence="9">
    <location>
        <begin position="230"/>
        <end position="253"/>
    </location>
</feature>
<dbReference type="EMBL" id="WLZY01000001">
    <property type="protein sequence ID" value="NDL56011.1"/>
    <property type="molecule type" value="Genomic_DNA"/>
</dbReference>
<evidence type="ECO:0000256" key="5">
    <source>
        <dbReference type="ARBA" id="ARBA00022692"/>
    </source>
</evidence>
<protein>
    <submittedName>
        <fullName evidence="10">Amino acid carrier protein</fullName>
    </submittedName>
</protein>
<comment type="subcellular location">
    <subcellularLocation>
        <location evidence="1 9">Cell membrane</location>
        <topology evidence="1 9">Multi-pass membrane protein</topology>
    </subcellularLocation>
</comment>
<keyword evidence="11" id="KW-1185">Reference proteome</keyword>
<keyword evidence="5 9" id="KW-0812">Transmembrane</keyword>
<dbReference type="RefSeq" id="WP_162448656.1">
    <property type="nucleotide sequence ID" value="NZ_WLZY01000001.1"/>
</dbReference>
<feature type="transmembrane region" description="Helical" evidence="9">
    <location>
        <begin position="204"/>
        <end position="223"/>
    </location>
</feature>
<dbReference type="Proteomes" id="UP000460435">
    <property type="component" value="Unassembled WGS sequence"/>
</dbReference>
<accession>A0A7K3LY94</accession>
<feature type="transmembrane region" description="Helical" evidence="9">
    <location>
        <begin position="411"/>
        <end position="435"/>
    </location>
</feature>
<evidence type="ECO:0000313" key="11">
    <source>
        <dbReference type="Proteomes" id="UP000460435"/>
    </source>
</evidence>
<proteinExistence type="inferred from homology"/>
<feature type="transmembrane region" description="Helical" evidence="9">
    <location>
        <begin position="328"/>
        <end position="348"/>
    </location>
</feature>
<feature type="transmembrane region" description="Helical" evidence="9">
    <location>
        <begin position="78"/>
        <end position="100"/>
    </location>
</feature>
<feature type="transmembrane region" description="Helical" evidence="9">
    <location>
        <begin position="376"/>
        <end position="399"/>
    </location>
</feature>
<comment type="caution">
    <text evidence="10">The sequence shown here is derived from an EMBL/GenBank/DDBJ whole genome shotgun (WGS) entry which is preliminary data.</text>
</comment>
<dbReference type="PANTHER" id="PTHR30330">
    <property type="entry name" value="AGSS FAMILY TRANSPORTER, SODIUM-ALANINE"/>
    <property type="match status" value="1"/>
</dbReference>
<keyword evidence="6 9" id="KW-0769">Symport</keyword>
<dbReference type="PANTHER" id="PTHR30330:SF3">
    <property type="entry name" value="TRANSCRIPTIONAL REGULATOR, LRP FAMILY"/>
    <property type="match status" value="1"/>
</dbReference>
<evidence type="ECO:0000256" key="8">
    <source>
        <dbReference type="ARBA" id="ARBA00023136"/>
    </source>
</evidence>
<feature type="transmembrane region" description="Helical" evidence="9">
    <location>
        <begin position="441"/>
        <end position="461"/>
    </location>
</feature>
<evidence type="ECO:0000256" key="2">
    <source>
        <dbReference type="ARBA" id="ARBA00009261"/>
    </source>
</evidence>
<feature type="transmembrane region" description="Helical" evidence="9">
    <location>
        <begin position="106"/>
        <end position="123"/>
    </location>
</feature>
<dbReference type="InterPro" id="IPR001463">
    <property type="entry name" value="Na/Ala_symport"/>
</dbReference>
<name>A0A7K3LY94_9ACTN</name>
<keyword evidence="7 9" id="KW-1133">Transmembrane helix</keyword>
<evidence type="ECO:0000256" key="1">
    <source>
        <dbReference type="ARBA" id="ARBA00004651"/>
    </source>
</evidence>
<keyword evidence="3 9" id="KW-0813">Transport</keyword>
<evidence type="ECO:0000256" key="9">
    <source>
        <dbReference type="RuleBase" id="RU363064"/>
    </source>
</evidence>
<dbReference type="GO" id="GO:0005283">
    <property type="term" value="F:amino acid:sodium symporter activity"/>
    <property type="evidence" value="ECO:0007669"/>
    <property type="project" value="InterPro"/>
</dbReference>
<feature type="transmembrane region" description="Helical" evidence="9">
    <location>
        <begin position="259"/>
        <end position="286"/>
    </location>
</feature>